<gene>
    <name evidence="2" type="ORF">F3Y22_tig00110503pilonHSYRG00823</name>
</gene>
<comment type="caution">
    <text evidence="2">The sequence shown here is derived from an EMBL/GenBank/DDBJ whole genome shotgun (WGS) entry which is preliminary data.</text>
</comment>
<dbReference type="PANTHER" id="PTHR32108:SF9">
    <property type="entry name" value="REVERSE TRANSCRIPTASE RNASE H-LIKE DOMAIN-CONTAINING PROTEIN"/>
    <property type="match status" value="1"/>
</dbReference>
<evidence type="ECO:0000256" key="1">
    <source>
        <dbReference type="SAM" id="MobiDB-lite"/>
    </source>
</evidence>
<sequence length="479" mass="55238">MSKMMGRIYVLAKGKEITAQKERELNEDKSAISGTFDPNQFEKLQTVIIHIHKLSADTQEMVTTVKALKDEMKSCNMKSSKFNLLPTSKTHVQSKTKGGSHFDAIPISYKELYEKLLEVREVASYCIKPFQPPYPNWYDINVYCEYHFGAQGHTIENCLVFKRRVQSLLDHGTLEFVINDRPSLVTEGLARVIPKGFKGKSISSAIQKEEDLLRFEAKKEASDSVPDESNQIIQRMTSDKEEITDKEQPCCQIKESRIITNPRASHSNPKNSLLNYSQYEERFKRMDEAIRNVKGVNTSHKELEARELSMVPDLIIPHEFKMPDFEKYDGTSCPLIHLRMFYSEMERYLNFDDLLIHSFHDSLIGPAIYVKDLAPTRMNLQRIKKKANEGFKEYALRWRGVAAQVQPLMLEKEISHMFRDSLPAPFYELMLVNPTKEFENLVTSGELIKNVISEENSKVTSKNPTDQRAKDDDVNEYSI</sequence>
<evidence type="ECO:0000313" key="2">
    <source>
        <dbReference type="EMBL" id="KAE8702101.1"/>
    </source>
</evidence>
<keyword evidence="3" id="KW-1185">Reference proteome</keyword>
<dbReference type="Proteomes" id="UP000436088">
    <property type="component" value="Unassembled WGS sequence"/>
</dbReference>
<dbReference type="PANTHER" id="PTHR32108">
    <property type="entry name" value="DNA-DIRECTED RNA POLYMERASE SUBUNIT ALPHA"/>
    <property type="match status" value="1"/>
</dbReference>
<reference evidence="2" key="1">
    <citation type="submission" date="2019-09" db="EMBL/GenBank/DDBJ databases">
        <title>Draft genome information of white flower Hibiscus syriacus.</title>
        <authorList>
            <person name="Kim Y.-M."/>
        </authorList>
    </citation>
    <scope>NUCLEOTIDE SEQUENCE [LARGE SCALE GENOMIC DNA]</scope>
    <source>
        <strain evidence="2">YM2019G1</strain>
    </source>
</reference>
<feature type="region of interest" description="Disordered" evidence="1">
    <location>
        <begin position="456"/>
        <end position="479"/>
    </location>
</feature>
<protein>
    <recommendedName>
        <fullName evidence="4">Retrotransposon gag domain-containing protein</fullName>
    </recommendedName>
</protein>
<dbReference type="EMBL" id="VEPZ02001013">
    <property type="protein sequence ID" value="KAE8702101.1"/>
    <property type="molecule type" value="Genomic_DNA"/>
</dbReference>
<organism evidence="2 3">
    <name type="scientific">Hibiscus syriacus</name>
    <name type="common">Rose of Sharon</name>
    <dbReference type="NCBI Taxonomy" id="106335"/>
    <lineage>
        <taxon>Eukaryota</taxon>
        <taxon>Viridiplantae</taxon>
        <taxon>Streptophyta</taxon>
        <taxon>Embryophyta</taxon>
        <taxon>Tracheophyta</taxon>
        <taxon>Spermatophyta</taxon>
        <taxon>Magnoliopsida</taxon>
        <taxon>eudicotyledons</taxon>
        <taxon>Gunneridae</taxon>
        <taxon>Pentapetalae</taxon>
        <taxon>rosids</taxon>
        <taxon>malvids</taxon>
        <taxon>Malvales</taxon>
        <taxon>Malvaceae</taxon>
        <taxon>Malvoideae</taxon>
        <taxon>Hibiscus</taxon>
    </lineage>
</organism>
<proteinExistence type="predicted"/>
<dbReference type="AlphaFoldDB" id="A0A6A3AC55"/>
<evidence type="ECO:0000313" key="3">
    <source>
        <dbReference type="Proteomes" id="UP000436088"/>
    </source>
</evidence>
<evidence type="ECO:0008006" key="4">
    <source>
        <dbReference type="Google" id="ProtNLM"/>
    </source>
</evidence>
<name>A0A6A3AC55_HIBSY</name>
<accession>A0A6A3AC55</accession>